<dbReference type="PANTHER" id="PTHR16056">
    <property type="entry name" value="REGULATOR OF MICROTUBULE DYNAMICS PROTEIN"/>
    <property type="match status" value="1"/>
</dbReference>
<evidence type="ECO:0000256" key="2">
    <source>
        <dbReference type="ARBA" id="ARBA00011375"/>
    </source>
</evidence>
<dbReference type="OrthoDB" id="512473at2759"/>
<dbReference type="EMBL" id="CAACVG010010830">
    <property type="protein sequence ID" value="VEN56725.1"/>
    <property type="molecule type" value="Genomic_DNA"/>
</dbReference>
<dbReference type="Proteomes" id="UP000410492">
    <property type="component" value="Unassembled WGS sequence"/>
</dbReference>
<name>A0A653D979_CALMS</name>
<evidence type="ECO:0000256" key="3">
    <source>
        <dbReference type="ARBA" id="ARBA00022490"/>
    </source>
</evidence>
<evidence type="ECO:0000313" key="10">
    <source>
        <dbReference type="Proteomes" id="UP000410492"/>
    </source>
</evidence>
<comment type="subcellular location">
    <subcellularLocation>
        <location evidence="1">Cytoplasm</location>
        <location evidence="1">Cytoskeleton</location>
    </subcellularLocation>
</comment>
<keyword evidence="10" id="KW-1185">Reference proteome</keyword>
<organism evidence="9 10">
    <name type="scientific">Callosobruchus maculatus</name>
    <name type="common">Southern cowpea weevil</name>
    <name type="synonym">Pulse bruchid</name>
    <dbReference type="NCBI Taxonomy" id="64391"/>
    <lineage>
        <taxon>Eukaryota</taxon>
        <taxon>Metazoa</taxon>
        <taxon>Ecdysozoa</taxon>
        <taxon>Arthropoda</taxon>
        <taxon>Hexapoda</taxon>
        <taxon>Insecta</taxon>
        <taxon>Pterygota</taxon>
        <taxon>Neoptera</taxon>
        <taxon>Endopterygota</taxon>
        <taxon>Coleoptera</taxon>
        <taxon>Polyphaga</taxon>
        <taxon>Cucujiformia</taxon>
        <taxon>Chrysomeloidea</taxon>
        <taxon>Chrysomelidae</taxon>
        <taxon>Bruchinae</taxon>
        <taxon>Bruchini</taxon>
        <taxon>Callosobruchus</taxon>
    </lineage>
</organism>
<evidence type="ECO:0000256" key="1">
    <source>
        <dbReference type="ARBA" id="ARBA00004245"/>
    </source>
</evidence>
<evidence type="ECO:0000256" key="7">
    <source>
        <dbReference type="ARBA" id="ARBA00039966"/>
    </source>
</evidence>
<comment type="subunit">
    <text evidence="2">Interacts with microtubules.</text>
</comment>
<dbReference type="Pfam" id="PF21033">
    <property type="entry name" value="RMD1-3"/>
    <property type="match status" value="1"/>
</dbReference>
<protein>
    <recommendedName>
        <fullName evidence="7">Regulator of microtubule dynamics protein 1</fullName>
    </recommendedName>
    <alternativeName>
        <fullName evidence="8">Protein FAM82B</fullName>
    </alternativeName>
</protein>
<evidence type="ECO:0000313" key="9">
    <source>
        <dbReference type="EMBL" id="VEN56725.1"/>
    </source>
</evidence>
<dbReference type="Gene3D" id="1.25.40.10">
    <property type="entry name" value="Tetratricopeptide repeat domain"/>
    <property type="match status" value="1"/>
</dbReference>
<dbReference type="AlphaFoldDB" id="A0A653D979"/>
<dbReference type="GO" id="GO:0005876">
    <property type="term" value="C:spindle microtubule"/>
    <property type="evidence" value="ECO:0007669"/>
    <property type="project" value="TreeGrafter"/>
</dbReference>
<keyword evidence="6" id="KW-0206">Cytoskeleton</keyword>
<keyword evidence="3" id="KW-0963">Cytoplasm</keyword>
<dbReference type="InterPro" id="IPR049039">
    <property type="entry name" value="RMD1-3_a_helical_rpt"/>
</dbReference>
<evidence type="ECO:0000256" key="6">
    <source>
        <dbReference type="ARBA" id="ARBA00023212"/>
    </source>
</evidence>
<accession>A0A653D979</accession>
<evidence type="ECO:0000256" key="5">
    <source>
        <dbReference type="ARBA" id="ARBA00022803"/>
    </source>
</evidence>
<gene>
    <name evidence="9" type="ORF">CALMAC_LOCUS15542</name>
</gene>
<keyword evidence="5" id="KW-0802">TPR repeat</keyword>
<evidence type="ECO:0000256" key="8">
    <source>
        <dbReference type="ARBA" id="ARBA00041958"/>
    </source>
</evidence>
<dbReference type="SUPFAM" id="SSF48452">
    <property type="entry name" value="TPR-like"/>
    <property type="match status" value="1"/>
</dbReference>
<reference evidence="9 10" key="1">
    <citation type="submission" date="2019-01" db="EMBL/GenBank/DDBJ databases">
        <authorList>
            <person name="Sayadi A."/>
        </authorList>
    </citation>
    <scope>NUCLEOTIDE SEQUENCE [LARGE SCALE GENOMIC DNA]</scope>
</reference>
<dbReference type="PANTHER" id="PTHR16056:SF16">
    <property type="entry name" value="REGULATOR OF MICROTUBULE DYNAMICS PROTEIN 1"/>
    <property type="match status" value="1"/>
</dbReference>
<proteinExistence type="predicted"/>
<evidence type="ECO:0000256" key="4">
    <source>
        <dbReference type="ARBA" id="ARBA00022737"/>
    </source>
</evidence>
<keyword evidence="4" id="KW-0677">Repeat</keyword>
<dbReference type="InterPro" id="IPR011990">
    <property type="entry name" value="TPR-like_helical_dom_sf"/>
</dbReference>
<sequence length="224" mass="25370">MSDFFTKPNFLLELGISFCLVVSCLKQFGTGSSFILEQVAVFLYSCLNSSLFGDLGIEALDKALELKKDDAQIHKWYAVLVGSRSEYVSLQERIDDGHKFKKHVDAAIALSPDDASLHYMLGRFDFEVAGLKWYERKVAAALFSEPPNATYTDALQHFIQAEKLANFEWKENKLMIAKCKIATGDYKEAMDWLTQASNCKQGDGLDDKIDSEVKVLMEKYNSYR</sequence>
<dbReference type="GO" id="GO:0008017">
    <property type="term" value="F:microtubule binding"/>
    <property type="evidence" value="ECO:0007669"/>
    <property type="project" value="TreeGrafter"/>
</dbReference>
<dbReference type="GO" id="GO:0097431">
    <property type="term" value="C:mitotic spindle pole"/>
    <property type="evidence" value="ECO:0007669"/>
    <property type="project" value="TreeGrafter"/>
</dbReference>
<dbReference type="GO" id="GO:0005739">
    <property type="term" value="C:mitochondrion"/>
    <property type="evidence" value="ECO:0007669"/>
    <property type="project" value="TreeGrafter"/>
</dbReference>
<dbReference type="PROSITE" id="PS51257">
    <property type="entry name" value="PROKAR_LIPOPROTEIN"/>
    <property type="match status" value="1"/>
</dbReference>